<evidence type="ECO:0000256" key="1">
    <source>
        <dbReference type="SAM" id="MobiDB-lite"/>
    </source>
</evidence>
<dbReference type="RefSeq" id="XP_009066417.1">
    <property type="nucleotide sequence ID" value="XM_009068169.1"/>
</dbReference>
<accession>V3ZET5</accession>
<feature type="compositionally biased region" description="Basic residues" evidence="1">
    <location>
        <begin position="109"/>
        <end position="121"/>
    </location>
</feature>
<evidence type="ECO:0000313" key="3">
    <source>
        <dbReference type="Proteomes" id="UP000030746"/>
    </source>
</evidence>
<protein>
    <submittedName>
        <fullName evidence="2">Uncharacterized protein</fullName>
    </submittedName>
</protein>
<organism evidence="2 3">
    <name type="scientific">Lottia gigantea</name>
    <name type="common">Giant owl limpet</name>
    <dbReference type="NCBI Taxonomy" id="225164"/>
    <lineage>
        <taxon>Eukaryota</taxon>
        <taxon>Metazoa</taxon>
        <taxon>Spiralia</taxon>
        <taxon>Lophotrochozoa</taxon>
        <taxon>Mollusca</taxon>
        <taxon>Gastropoda</taxon>
        <taxon>Patellogastropoda</taxon>
        <taxon>Lottioidea</taxon>
        <taxon>Lottiidae</taxon>
        <taxon>Lottia</taxon>
    </lineage>
</organism>
<evidence type="ECO:0000313" key="2">
    <source>
        <dbReference type="EMBL" id="ESO82612.1"/>
    </source>
</evidence>
<gene>
    <name evidence="2" type="ORF">LOTGIDRAFT_155626</name>
</gene>
<dbReference type="EMBL" id="KB203854">
    <property type="protein sequence ID" value="ESO82612.1"/>
    <property type="molecule type" value="Genomic_DNA"/>
</dbReference>
<dbReference type="HOGENOM" id="CLU_2040724_0_0_1"/>
<reference evidence="2 3" key="1">
    <citation type="journal article" date="2013" name="Nature">
        <title>Insights into bilaterian evolution from three spiralian genomes.</title>
        <authorList>
            <person name="Simakov O."/>
            <person name="Marletaz F."/>
            <person name="Cho S.J."/>
            <person name="Edsinger-Gonzales E."/>
            <person name="Havlak P."/>
            <person name="Hellsten U."/>
            <person name="Kuo D.H."/>
            <person name="Larsson T."/>
            <person name="Lv J."/>
            <person name="Arendt D."/>
            <person name="Savage R."/>
            <person name="Osoegawa K."/>
            <person name="de Jong P."/>
            <person name="Grimwood J."/>
            <person name="Chapman J.A."/>
            <person name="Shapiro H."/>
            <person name="Aerts A."/>
            <person name="Otillar R.P."/>
            <person name="Terry A.Y."/>
            <person name="Boore J.L."/>
            <person name="Grigoriev I.V."/>
            <person name="Lindberg D.R."/>
            <person name="Seaver E.C."/>
            <person name="Weisblat D.A."/>
            <person name="Putnam N.H."/>
            <person name="Rokhsar D.S."/>
        </authorList>
    </citation>
    <scope>NUCLEOTIDE SEQUENCE [LARGE SCALE GENOMIC DNA]</scope>
</reference>
<dbReference type="AlphaFoldDB" id="V3ZET5"/>
<feature type="region of interest" description="Disordered" evidence="1">
    <location>
        <begin position="76"/>
        <end position="121"/>
    </location>
</feature>
<keyword evidence="3" id="KW-1185">Reference proteome</keyword>
<name>V3ZET5_LOTGI</name>
<sequence>MEIILMFKVSLCEVESFLPTMEAVFETCPLVTNVALKDDPDCVPSVQDEHDSIIAKEETHANKTVKRKLVVEESVEHNKIKKKKARNGRENPKTWNQNVNKQIREKGKTYRGKKKNKGDVE</sequence>
<dbReference type="GeneID" id="20236769"/>
<proteinExistence type="predicted"/>
<dbReference type="KEGG" id="lgi:LOTGIDRAFT_155626"/>
<dbReference type="Proteomes" id="UP000030746">
    <property type="component" value="Unassembled WGS sequence"/>
</dbReference>
<dbReference type="CTD" id="20236769"/>